<dbReference type="RefSeq" id="WP_309481719.1">
    <property type="nucleotide sequence ID" value="NZ_CP133720.1"/>
</dbReference>
<accession>A0ABY9RG71</accession>
<feature type="transmembrane region" description="Helical" evidence="1">
    <location>
        <begin position="16"/>
        <end position="36"/>
    </location>
</feature>
<protein>
    <submittedName>
        <fullName evidence="2">Uncharacterized protein</fullName>
    </submittedName>
</protein>
<keyword evidence="3" id="KW-1185">Reference proteome</keyword>
<sequence>MSPLIYVSVLLRGERFFLGMIYGGLMAISLSSSGSVKPYQHKDTRSAEI</sequence>
<reference evidence="2" key="1">
    <citation type="submission" date="2023-09" db="EMBL/GenBank/DDBJ databases">
        <title>Undibacterium sp. 20NA77.5 isolated from freshwater.</title>
        <authorList>
            <person name="Le V."/>
            <person name="Ko S.-R."/>
            <person name="Ahn C.-Y."/>
            <person name="Oh H.-M."/>
        </authorList>
    </citation>
    <scope>NUCLEOTIDE SEQUENCE</scope>
    <source>
        <strain evidence="2">20NA77.5</strain>
    </source>
</reference>
<name>A0ABY9RG71_9BURK</name>
<gene>
    <name evidence="2" type="ORF">RF679_16470</name>
</gene>
<organism evidence="2 3">
    <name type="scientific">Undibacterium cyanobacteriorum</name>
    <dbReference type="NCBI Taxonomy" id="3073561"/>
    <lineage>
        <taxon>Bacteria</taxon>
        <taxon>Pseudomonadati</taxon>
        <taxon>Pseudomonadota</taxon>
        <taxon>Betaproteobacteria</taxon>
        <taxon>Burkholderiales</taxon>
        <taxon>Oxalobacteraceae</taxon>
        <taxon>Undibacterium</taxon>
    </lineage>
</organism>
<keyword evidence="1" id="KW-0472">Membrane</keyword>
<proteinExistence type="predicted"/>
<evidence type="ECO:0000313" key="3">
    <source>
        <dbReference type="Proteomes" id="UP001181355"/>
    </source>
</evidence>
<keyword evidence="1" id="KW-1133">Transmembrane helix</keyword>
<dbReference type="Proteomes" id="UP001181355">
    <property type="component" value="Chromosome"/>
</dbReference>
<evidence type="ECO:0000256" key="1">
    <source>
        <dbReference type="SAM" id="Phobius"/>
    </source>
</evidence>
<dbReference type="EMBL" id="CP133720">
    <property type="protein sequence ID" value="WMW80226.1"/>
    <property type="molecule type" value="Genomic_DNA"/>
</dbReference>
<evidence type="ECO:0000313" key="2">
    <source>
        <dbReference type="EMBL" id="WMW80226.1"/>
    </source>
</evidence>
<keyword evidence="1" id="KW-0812">Transmembrane</keyword>